<accession>A0A7I9V4B3</accession>
<sequence length="176" mass="18270">MTIIVIVILLFLVVIAGAAVAFGVALARSGTKAQAQGARIPGVDVVVPVSWAGSHDPEPRLHRRIRDAAAALDKTIGMADVAQLDERARLLVTAQELDQLLVTISTLPANAKAEPLARAEAQVAQFERDAAAIAAAPGLDAGLGYAPPSPPLPPLPRQEPAPRRDDTPEPPAGLAQ</sequence>
<dbReference type="RefSeq" id="WP_161893971.1">
    <property type="nucleotide sequence ID" value="NZ_BJOV01000002.1"/>
</dbReference>
<name>A0A7I9V4B3_9ACTN</name>
<reference evidence="3" key="1">
    <citation type="submission" date="2019-06" db="EMBL/GenBank/DDBJ databases">
        <title>Gordonia isolated from sludge of a wastewater treatment plant.</title>
        <authorList>
            <person name="Tamura T."/>
            <person name="Aoyama K."/>
            <person name="Kang Y."/>
            <person name="Saito S."/>
            <person name="Akiyama N."/>
            <person name="Yazawa K."/>
            <person name="Gonoi T."/>
            <person name="Mikami Y."/>
        </authorList>
    </citation>
    <scope>NUCLEOTIDE SEQUENCE [LARGE SCALE GENOMIC DNA]</scope>
    <source>
        <strain evidence="3">NBRC 107696</strain>
    </source>
</reference>
<proteinExistence type="predicted"/>
<dbReference type="EMBL" id="BJOV01000002">
    <property type="protein sequence ID" value="GEE00022.1"/>
    <property type="molecule type" value="Genomic_DNA"/>
</dbReference>
<dbReference type="Proteomes" id="UP000444960">
    <property type="component" value="Unassembled WGS sequence"/>
</dbReference>
<dbReference type="AlphaFoldDB" id="A0A7I9V4B3"/>
<feature type="compositionally biased region" description="Pro residues" evidence="1">
    <location>
        <begin position="147"/>
        <end position="159"/>
    </location>
</feature>
<gene>
    <name evidence="2" type="ORF">nbrc107696_04680</name>
</gene>
<organism evidence="2 3">
    <name type="scientific">Gordonia spumicola</name>
    <dbReference type="NCBI Taxonomy" id="589161"/>
    <lineage>
        <taxon>Bacteria</taxon>
        <taxon>Bacillati</taxon>
        <taxon>Actinomycetota</taxon>
        <taxon>Actinomycetes</taxon>
        <taxon>Mycobacteriales</taxon>
        <taxon>Gordoniaceae</taxon>
        <taxon>Gordonia</taxon>
    </lineage>
</organism>
<comment type="caution">
    <text evidence="2">The sequence shown here is derived from an EMBL/GenBank/DDBJ whole genome shotgun (WGS) entry which is preliminary data.</text>
</comment>
<feature type="region of interest" description="Disordered" evidence="1">
    <location>
        <begin position="139"/>
        <end position="176"/>
    </location>
</feature>
<dbReference type="OrthoDB" id="4378470at2"/>
<evidence type="ECO:0000313" key="2">
    <source>
        <dbReference type="EMBL" id="GEE00022.1"/>
    </source>
</evidence>
<protein>
    <submittedName>
        <fullName evidence="2">Uncharacterized protein</fullName>
    </submittedName>
</protein>
<keyword evidence="3" id="KW-1185">Reference proteome</keyword>
<evidence type="ECO:0000256" key="1">
    <source>
        <dbReference type="SAM" id="MobiDB-lite"/>
    </source>
</evidence>
<evidence type="ECO:0000313" key="3">
    <source>
        <dbReference type="Proteomes" id="UP000444960"/>
    </source>
</evidence>